<dbReference type="EMBL" id="KZ820411">
    <property type="protein sequence ID" value="PWN47513.1"/>
    <property type="molecule type" value="Genomic_DNA"/>
</dbReference>
<protein>
    <submittedName>
        <fullName evidence="1">Uncharacterized protein</fullName>
    </submittedName>
</protein>
<organism evidence="1 2">
    <name type="scientific">Violaceomyces palustris</name>
    <dbReference type="NCBI Taxonomy" id="1673888"/>
    <lineage>
        <taxon>Eukaryota</taxon>
        <taxon>Fungi</taxon>
        <taxon>Dikarya</taxon>
        <taxon>Basidiomycota</taxon>
        <taxon>Ustilaginomycotina</taxon>
        <taxon>Ustilaginomycetes</taxon>
        <taxon>Violaceomycetales</taxon>
        <taxon>Violaceomycetaceae</taxon>
        <taxon>Violaceomyces</taxon>
    </lineage>
</organism>
<proteinExistence type="predicted"/>
<keyword evidence="2" id="KW-1185">Reference proteome</keyword>
<gene>
    <name evidence="1" type="ORF">IE53DRAFT_246010</name>
</gene>
<accession>A0ACD0NNW3</accession>
<dbReference type="Proteomes" id="UP000245626">
    <property type="component" value="Unassembled WGS sequence"/>
</dbReference>
<reference evidence="1 2" key="1">
    <citation type="journal article" date="2018" name="Mol. Biol. Evol.">
        <title>Broad Genomic Sampling Reveals a Smut Pathogenic Ancestry of the Fungal Clade Ustilaginomycotina.</title>
        <authorList>
            <person name="Kijpornyongpan T."/>
            <person name="Mondo S.J."/>
            <person name="Barry K."/>
            <person name="Sandor L."/>
            <person name="Lee J."/>
            <person name="Lipzen A."/>
            <person name="Pangilinan J."/>
            <person name="LaButti K."/>
            <person name="Hainaut M."/>
            <person name="Henrissat B."/>
            <person name="Grigoriev I.V."/>
            <person name="Spatafora J.W."/>
            <person name="Aime M.C."/>
        </authorList>
    </citation>
    <scope>NUCLEOTIDE SEQUENCE [LARGE SCALE GENOMIC DNA]</scope>
    <source>
        <strain evidence="1 2">SA 807</strain>
    </source>
</reference>
<sequence length="95" mass="10263">MSDCKNSDHPPAGGFETGARFRHTSLCRTRSVQVGPPNPPPLLVISSHRVGFPFSLASSTRSLISFISPNPPHRQSLSHARRQMAYSSPPPSSSP</sequence>
<evidence type="ECO:0000313" key="1">
    <source>
        <dbReference type="EMBL" id="PWN47513.1"/>
    </source>
</evidence>
<name>A0ACD0NNW3_9BASI</name>
<evidence type="ECO:0000313" key="2">
    <source>
        <dbReference type="Proteomes" id="UP000245626"/>
    </source>
</evidence>